<protein>
    <submittedName>
        <fullName evidence="8">Galactokinase</fullName>
    </submittedName>
</protein>
<proteinExistence type="inferred from homology"/>
<dbReference type="InterPro" id="IPR006204">
    <property type="entry name" value="GHMP_kinase_N_dom"/>
</dbReference>
<dbReference type="Pfam" id="PF00288">
    <property type="entry name" value="GHMP_kinases_N"/>
    <property type="match status" value="1"/>
</dbReference>
<dbReference type="PANTHER" id="PTHR10457">
    <property type="entry name" value="MEVALONATE KINASE/GALACTOKINASE"/>
    <property type="match status" value="1"/>
</dbReference>
<evidence type="ECO:0000259" key="6">
    <source>
        <dbReference type="Pfam" id="PF00288"/>
    </source>
</evidence>
<sequence length="413" mass="44732">MNRTTFSELYKDTDRQTARYRRLAGEFEELFGCKPKRYFSASGRTEVIGNHTDHNHGRVMAAAVNLDIIAAASANDTSVVTVKSEGFDADVIDISSLEPKPQETNKSASLIRGVCAGLKNRGYKIGGFDAYTTSDVLKGSGLSSSAAFEVLVGTIINHLYNDGKISAVEIAQVAQYAENVYFGKPSGLMDQMASSVGGFISIDFEDTSAPVIEAIDYDLSKSGYSLCIVDTRGSHAELTPEYAAIPDEMKAVAGYFGKEYLRQLSKQDVLDNVAALREKFGDRAVLRAFHFFDENERVIRLAAALKNGDFDAFLECINESGDSSYKYLQNVYAGSMPKNQSVSVALYMCDMLMQGSGASRVHGGGFAGTIQAFVKNDMLDGFINGMESVFGSGSCHVLNVRKQGGTEVTEVSL</sequence>
<gene>
    <name evidence="8" type="ORF">IAD01_06555</name>
</gene>
<reference evidence="8" key="1">
    <citation type="submission" date="2020-10" db="EMBL/GenBank/DDBJ databases">
        <authorList>
            <person name="Gilroy R."/>
        </authorList>
    </citation>
    <scope>NUCLEOTIDE SEQUENCE</scope>
    <source>
        <strain evidence="8">CHK157-1446</strain>
    </source>
</reference>
<dbReference type="PROSITE" id="PS00627">
    <property type="entry name" value="GHMP_KINASES_ATP"/>
    <property type="match status" value="1"/>
</dbReference>
<dbReference type="PANTHER" id="PTHR10457:SF7">
    <property type="entry name" value="GALACTOKINASE-RELATED"/>
    <property type="match status" value="1"/>
</dbReference>
<evidence type="ECO:0000259" key="7">
    <source>
        <dbReference type="Pfam" id="PF10509"/>
    </source>
</evidence>
<dbReference type="Pfam" id="PF10509">
    <property type="entry name" value="GalKase_gal_bdg"/>
    <property type="match status" value="1"/>
</dbReference>
<dbReference type="AlphaFoldDB" id="A0A9D1EPY9"/>
<dbReference type="GO" id="GO:0005829">
    <property type="term" value="C:cytosol"/>
    <property type="evidence" value="ECO:0007669"/>
    <property type="project" value="TreeGrafter"/>
</dbReference>
<dbReference type="GO" id="GO:0006012">
    <property type="term" value="P:galactose metabolic process"/>
    <property type="evidence" value="ECO:0007669"/>
    <property type="project" value="InterPro"/>
</dbReference>
<dbReference type="InterPro" id="IPR006203">
    <property type="entry name" value="GHMP_knse_ATP-bd_CS"/>
</dbReference>
<evidence type="ECO:0000256" key="2">
    <source>
        <dbReference type="ARBA" id="ARBA00022679"/>
    </source>
</evidence>
<evidence type="ECO:0000313" key="8">
    <source>
        <dbReference type="EMBL" id="HIS25045.1"/>
    </source>
</evidence>
<reference evidence="8" key="2">
    <citation type="journal article" date="2021" name="PeerJ">
        <title>Extensive microbial diversity within the chicken gut microbiome revealed by metagenomics and culture.</title>
        <authorList>
            <person name="Gilroy R."/>
            <person name="Ravi A."/>
            <person name="Getino M."/>
            <person name="Pursley I."/>
            <person name="Horton D.L."/>
            <person name="Alikhan N.F."/>
            <person name="Baker D."/>
            <person name="Gharbi K."/>
            <person name="Hall N."/>
            <person name="Watson M."/>
            <person name="Adriaenssens E.M."/>
            <person name="Foster-Nyarko E."/>
            <person name="Jarju S."/>
            <person name="Secka A."/>
            <person name="Antonio M."/>
            <person name="Oren A."/>
            <person name="Chaudhuri R.R."/>
            <person name="La Ragione R."/>
            <person name="Hildebrand F."/>
            <person name="Pallen M.J."/>
        </authorList>
    </citation>
    <scope>NUCLEOTIDE SEQUENCE</scope>
    <source>
        <strain evidence="8">CHK157-1446</strain>
    </source>
</reference>
<evidence type="ECO:0000256" key="3">
    <source>
        <dbReference type="ARBA" id="ARBA00022741"/>
    </source>
</evidence>
<dbReference type="Gene3D" id="3.30.230.10">
    <property type="match status" value="1"/>
</dbReference>
<dbReference type="SUPFAM" id="SSF54211">
    <property type="entry name" value="Ribosomal protein S5 domain 2-like"/>
    <property type="match status" value="1"/>
</dbReference>
<evidence type="ECO:0000256" key="4">
    <source>
        <dbReference type="ARBA" id="ARBA00022777"/>
    </source>
</evidence>
<evidence type="ECO:0000313" key="9">
    <source>
        <dbReference type="Proteomes" id="UP000823982"/>
    </source>
</evidence>
<dbReference type="InterPro" id="IPR014721">
    <property type="entry name" value="Ribsml_uS5_D2-typ_fold_subgr"/>
</dbReference>
<keyword evidence="4" id="KW-0418">Kinase</keyword>
<keyword evidence="2" id="KW-0808">Transferase</keyword>
<feature type="domain" description="Galactokinase N-terminal" evidence="7">
    <location>
        <begin position="26"/>
        <end position="73"/>
    </location>
</feature>
<organism evidence="8 9">
    <name type="scientific">Candidatus Faeciplasma gallinarum</name>
    <dbReference type="NCBI Taxonomy" id="2840799"/>
    <lineage>
        <taxon>Bacteria</taxon>
        <taxon>Bacillati</taxon>
        <taxon>Bacillota</taxon>
        <taxon>Clostridia</taxon>
        <taxon>Eubacteriales</taxon>
        <taxon>Oscillospiraceae</taxon>
        <taxon>Oscillospiraceae incertae sedis</taxon>
        <taxon>Candidatus Faeciplasma</taxon>
    </lineage>
</organism>
<comment type="similarity">
    <text evidence="1">Belongs to the GHMP kinase family. GalK subfamily.</text>
</comment>
<accession>A0A9D1EPY9</accession>
<dbReference type="SUPFAM" id="SSF55060">
    <property type="entry name" value="GHMP Kinase, C-terminal domain"/>
    <property type="match status" value="1"/>
</dbReference>
<keyword evidence="3" id="KW-0547">Nucleotide-binding</keyword>
<keyword evidence="5" id="KW-0067">ATP-binding</keyword>
<dbReference type="Gene3D" id="3.30.70.890">
    <property type="entry name" value="GHMP kinase, C-terminal domain"/>
    <property type="match status" value="1"/>
</dbReference>
<dbReference type="Proteomes" id="UP000823982">
    <property type="component" value="Unassembled WGS sequence"/>
</dbReference>
<dbReference type="GO" id="GO:0005524">
    <property type="term" value="F:ATP binding"/>
    <property type="evidence" value="ECO:0007669"/>
    <property type="project" value="UniProtKB-KW"/>
</dbReference>
<evidence type="ECO:0000256" key="1">
    <source>
        <dbReference type="ARBA" id="ARBA00006566"/>
    </source>
</evidence>
<dbReference type="GO" id="GO:0004335">
    <property type="term" value="F:galactokinase activity"/>
    <property type="evidence" value="ECO:0007669"/>
    <property type="project" value="InterPro"/>
</dbReference>
<feature type="domain" description="GHMP kinase N-terminal" evidence="6">
    <location>
        <begin position="112"/>
        <end position="198"/>
    </location>
</feature>
<dbReference type="InterPro" id="IPR006206">
    <property type="entry name" value="Mevalonate/galactokinase"/>
</dbReference>
<dbReference type="InterPro" id="IPR000705">
    <property type="entry name" value="Galactokinase"/>
</dbReference>
<dbReference type="PRINTS" id="PR00473">
    <property type="entry name" value="GALCTOKINASE"/>
</dbReference>
<evidence type="ECO:0000256" key="5">
    <source>
        <dbReference type="ARBA" id="ARBA00022840"/>
    </source>
</evidence>
<dbReference type="EMBL" id="DVIR01000059">
    <property type="protein sequence ID" value="HIS25045.1"/>
    <property type="molecule type" value="Genomic_DNA"/>
</dbReference>
<dbReference type="InterPro" id="IPR036554">
    <property type="entry name" value="GHMP_kinase_C_sf"/>
</dbReference>
<dbReference type="PRINTS" id="PR00959">
    <property type="entry name" value="MEVGALKINASE"/>
</dbReference>
<comment type="caution">
    <text evidence="8">The sequence shown here is derived from an EMBL/GenBank/DDBJ whole genome shotgun (WGS) entry which is preliminary data.</text>
</comment>
<dbReference type="InterPro" id="IPR020568">
    <property type="entry name" value="Ribosomal_Su5_D2-typ_SF"/>
</dbReference>
<dbReference type="InterPro" id="IPR019539">
    <property type="entry name" value="GalKase_N"/>
</dbReference>
<name>A0A9D1EPY9_9FIRM</name>
<dbReference type="PIRSF" id="PIRSF000530">
    <property type="entry name" value="Galactokinase"/>
    <property type="match status" value="1"/>
</dbReference>